<dbReference type="EMBL" id="CP021330">
    <property type="protein sequence ID" value="AVX04679.1"/>
    <property type="molecule type" value="Genomic_DNA"/>
</dbReference>
<dbReference type="InterPro" id="IPR000845">
    <property type="entry name" value="Nucleoside_phosphorylase_d"/>
</dbReference>
<dbReference type="GO" id="GO:0009116">
    <property type="term" value="P:nucleoside metabolic process"/>
    <property type="evidence" value="ECO:0007669"/>
    <property type="project" value="InterPro"/>
</dbReference>
<reference evidence="2 3" key="1">
    <citation type="submission" date="2017-05" db="EMBL/GenBank/DDBJ databases">
        <title>Genome Analysis of Maritalea myrionectae HL2708#5.</title>
        <authorList>
            <consortium name="Cotde Inc.-PKNU"/>
            <person name="Jang D."/>
            <person name="Oh H.-M."/>
        </authorList>
    </citation>
    <scope>NUCLEOTIDE SEQUENCE [LARGE SCALE GENOMIC DNA]</scope>
    <source>
        <strain evidence="2 3">HL2708#5</strain>
    </source>
</reference>
<dbReference type="KEGG" id="mmyr:MXMO3_02160"/>
<feature type="domain" description="Nucleoside phosphorylase" evidence="1">
    <location>
        <begin position="146"/>
        <end position="211"/>
    </location>
</feature>
<protein>
    <submittedName>
        <fullName evidence="2">Adenosylhomocysteine nucleosidase</fullName>
    </submittedName>
</protein>
<dbReference type="InterPro" id="IPR035994">
    <property type="entry name" value="Nucleoside_phosphorylase_sf"/>
</dbReference>
<evidence type="ECO:0000313" key="2">
    <source>
        <dbReference type="EMBL" id="AVX04679.1"/>
    </source>
</evidence>
<proteinExistence type="predicted"/>
<accession>A0A2R4MFM9</accession>
<dbReference type="STRING" id="1122213.GCA_000423365_02479"/>
<evidence type="ECO:0000259" key="1">
    <source>
        <dbReference type="Pfam" id="PF01048"/>
    </source>
</evidence>
<dbReference type="Pfam" id="PF01048">
    <property type="entry name" value="PNP_UDP_1"/>
    <property type="match status" value="1"/>
</dbReference>
<dbReference type="InterPro" id="IPR010050">
    <property type="entry name" value="MTA_SAH_nuc_hyp"/>
</dbReference>
<name>A0A2R4MFM9_9HYPH</name>
<keyword evidence="3" id="KW-1185">Reference proteome</keyword>
<dbReference type="AlphaFoldDB" id="A0A2R4MFM9"/>
<dbReference type="NCBIfam" id="TIGR01705">
    <property type="entry name" value="MTA_SAH-nuc-hyp"/>
    <property type="match status" value="1"/>
</dbReference>
<evidence type="ECO:0000313" key="3">
    <source>
        <dbReference type="Proteomes" id="UP000258927"/>
    </source>
</evidence>
<sequence>MNRRSRLGNEILGKSLHLKNGMQILPLMATTIEYGTHLKARIDPYIVGVGPVEAAMNTARVMEQCENAPDYALLLGSSGSASLQQGEIYQAKSVSYRDMDASAIGFEKGLTPFVDLPAALELAPQFDFIPKATLSTGGKVIVGVEFEQLSAEMVDMETFAVKRVCQSFDVPLIALRGISDGKKELQQFNDWTELLPLLDEKLAKLVDGIIEALETS</sequence>
<dbReference type="Gene3D" id="3.40.50.1580">
    <property type="entry name" value="Nucleoside phosphorylase domain"/>
    <property type="match status" value="1"/>
</dbReference>
<dbReference type="Proteomes" id="UP000258927">
    <property type="component" value="Chromosome"/>
</dbReference>
<dbReference type="SUPFAM" id="SSF53167">
    <property type="entry name" value="Purine and uridine phosphorylases"/>
    <property type="match status" value="1"/>
</dbReference>
<organism evidence="2 3">
    <name type="scientific">Maritalea myrionectae</name>
    <dbReference type="NCBI Taxonomy" id="454601"/>
    <lineage>
        <taxon>Bacteria</taxon>
        <taxon>Pseudomonadati</taxon>
        <taxon>Pseudomonadota</taxon>
        <taxon>Alphaproteobacteria</taxon>
        <taxon>Hyphomicrobiales</taxon>
        <taxon>Devosiaceae</taxon>
        <taxon>Maritalea</taxon>
    </lineage>
</organism>
<dbReference type="GO" id="GO:0003824">
    <property type="term" value="F:catalytic activity"/>
    <property type="evidence" value="ECO:0007669"/>
    <property type="project" value="InterPro"/>
</dbReference>
<gene>
    <name evidence="2" type="ORF">MXMO3_02160</name>
</gene>